<reference evidence="6" key="1">
    <citation type="submission" date="2016-04" db="EMBL/GenBank/DDBJ databases">
        <authorList>
            <person name="Evans L.H."/>
            <person name="Alamgir A."/>
            <person name="Owens N."/>
            <person name="Weber N.D."/>
            <person name="Virtaneva K."/>
            <person name="Barbian K."/>
            <person name="Babar A."/>
            <person name="Rosenke K."/>
        </authorList>
    </citation>
    <scope>NUCLEOTIDE SEQUENCE</scope>
    <source>
        <strain evidence="6">86</strain>
    </source>
</reference>
<accession>A0A212JMT1</accession>
<keyword evidence="2 6" id="KW-0378">Hydrolase</keyword>
<feature type="transmembrane region" description="Helical" evidence="4">
    <location>
        <begin position="164"/>
        <end position="183"/>
    </location>
</feature>
<evidence type="ECO:0000256" key="3">
    <source>
        <dbReference type="ARBA" id="ARBA00023098"/>
    </source>
</evidence>
<dbReference type="Gene3D" id="3.90.1720.10">
    <property type="entry name" value="endopeptidase domain like (from Nostoc punctiforme)"/>
    <property type="match status" value="1"/>
</dbReference>
<feature type="transmembrane region" description="Helical" evidence="4">
    <location>
        <begin position="122"/>
        <end position="144"/>
    </location>
</feature>
<dbReference type="GO" id="GO:0005737">
    <property type="term" value="C:cytoplasm"/>
    <property type="evidence" value="ECO:0007669"/>
    <property type="project" value="TreeGrafter"/>
</dbReference>
<feature type="domain" description="LRAT" evidence="5">
    <location>
        <begin position="8"/>
        <end position="103"/>
    </location>
</feature>
<keyword evidence="4" id="KW-1133">Transmembrane helix</keyword>
<evidence type="ECO:0000256" key="1">
    <source>
        <dbReference type="ARBA" id="ARBA00022679"/>
    </source>
</evidence>
<dbReference type="PANTHER" id="PTHR13943:SF77">
    <property type="entry name" value="LRAT DOMAIN-CONTAINING PROTEIN"/>
    <property type="match status" value="1"/>
</dbReference>
<dbReference type="GO" id="GO:0004623">
    <property type="term" value="F:phospholipase A2 activity"/>
    <property type="evidence" value="ECO:0007669"/>
    <property type="project" value="TreeGrafter"/>
</dbReference>
<evidence type="ECO:0000256" key="2">
    <source>
        <dbReference type="ARBA" id="ARBA00022801"/>
    </source>
</evidence>
<evidence type="ECO:0000259" key="5">
    <source>
        <dbReference type="PROSITE" id="PS51934"/>
    </source>
</evidence>
<keyword evidence="4" id="KW-0812">Transmembrane</keyword>
<dbReference type="EMBL" id="FLUQ01000001">
    <property type="protein sequence ID" value="SBW00711.1"/>
    <property type="molecule type" value="Genomic_DNA"/>
</dbReference>
<dbReference type="InterPro" id="IPR007053">
    <property type="entry name" value="LRAT_dom"/>
</dbReference>
<gene>
    <name evidence="6" type="ORF">KL86DPRO_11830</name>
</gene>
<keyword evidence="1" id="KW-0808">Transferase</keyword>
<evidence type="ECO:0000256" key="4">
    <source>
        <dbReference type="SAM" id="Phobius"/>
    </source>
</evidence>
<proteinExistence type="predicted"/>
<dbReference type="Pfam" id="PF04970">
    <property type="entry name" value="LRAT"/>
    <property type="match status" value="1"/>
</dbReference>
<dbReference type="PROSITE" id="PS51934">
    <property type="entry name" value="LRAT"/>
    <property type="match status" value="1"/>
</dbReference>
<name>A0A212JMT1_9DELT</name>
<dbReference type="GO" id="GO:0016410">
    <property type="term" value="F:N-acyltransferase activity"/>
    <property type="evidence" value="ECO:0007669"/>
    <property type="project" value="TreeGrafter"/>
</dbReference>
<dbReference type="PANTHER" id="PTHR13943">
    <property type="entry name" value="HRAS-LIKE SUPPRESSOR - RELATED"/>
    <property type="match status" value="1"/>
</dbReference>
<organism evidence="6">
    <name type="scientific">uncultured delta proteobacterium</name>
    <dbReference type="NCBI Taxonomy" id="34034"/>
    <lineage>
        <taxon>Bacteria</taxon>
        <taxon>Deltaproteobacteria</taxon>
        <taxon>environmental samples</taxon>
    </lineage>
</organism>
<keyword evidence="4" id="KW-0472">Membrane</keyword>
<dbReference type="AlphaFoldDB" id="A0A212JMT1"/>
<dbReference type="GO" id="GO:0070292">
    <property type="term" value="P:N-acylphosphatidylethanolamine metabolic process"/>
    <property type="evidence" value="ECO:0007669"/>
    <property type="project" value="TreeGrafter"/>
</dbReference>
<sequence length="185" mass="18868">MRFTKGDHLKAMRVGYAHHGIYAGDGKVLHYLDDRGICECSLEEFAGGMPTVAVTYLILDTFSPDEIVRRAYSRMGESGYSLVFQNCEHFATWCACGLEHSGQVQRATAAMAGAGMFAARRVFAGAAGNAVLGGTATATAVGAGTTAKLGAAGLGAAGMASAPVLLVAGAALALGLGFACLLADD</sequence>
<keyword evidence="3" id="KW-0443">Lipid metabolism</keyword>
<protein>
    <submittedName>
        <fullName evidence="6">Putative Cell wall-associated hydrolases (Invasion-associated proteins)</fullName>
    </submittedName>
</protein>
<dbReference type="GO" id="GO:0008970">
    <property type="term" value="F:phospholipase A1 activity"/>
    <property type="evidence" value="ECO:0007669"/>
    <property type="project" value="TreeGrafter"/>
</dbReference>
<dbReference type="InterPro" id="IPR051496">
    <property type="entry name" value="H-rev107_PLA/AT"/>
</dbReference>
<evidence type="ECO:0000313" key="6">
    <source>
        <dbReference type="EMBL" id="SBW00711.1"/>
    </source>
</evidence>